<protein>
    <recommendedName>
        <fullName evidence="1">SET domain-containing protein</fullName>
    </recommendedName>
</protein>
<dbReference type="PANTHER" id="PTHR47332">
    <property type="entry name" value="SET DOMAIN-CONTAINING PROTEIN 5"/>
    <property type="match status" value="1"/>
</dbReference>
<dbReference type="InterPro" id="IPR001214">
    <property type="entry name" value="SET_dom"/>
</dbReference>
<dbReference type="InterPro" id="IPR053185">
    <property type="entry name" value="SET_domain_protein"/>
</dbReference>
<dbReference type="EMBL" id="PQXL01000325">
    <property type="protein sequence ID" value="THV47247.1"/>
    <property type="molecule type" value="Genomic_DNA"/>
</dbReference>
<evidence type="ECO:0000259" key="1">
    <source>
        <dbReference type="PROSITE" id="PS50280"/>
    </source>
</evidence>
<sequence length="141" mass="15826">MPENPRYALQDVPGKGKGLVATQDIPKGTRIIEEKPIMTRPKRAPPGFSLRGQFNALNNEQRQAFLSLKNVHPYKNADEQHFGIFKTNGLPMESDDEGGLFIETCRINHACDNNASSNWNTNIKKHTIHALETSTKAKRSQ</sequence>
<dbReference type="Gene3D" id="2.170.270.10">
    <property type="entry name" value="SET domain"/>
    <property type="match status" value="1"/>
</dbReference>
<dbReference type="Pfam" id="PF00856">
    <property type="entry name" value="SET"/>
    <property type="match status" value="1"/>
</dbReference>
<keyword evidence="3" id="KW-1185">Reference proteome</keyword>
<comment type="caution">
    <text evidence="2">The sequence shown here is derived from an EMBL/GenBank/DDBJ whole genome shotgun (WGS) entry which is preliminary data.</text>
</comment>
<gene>
    <name evidence="2" type="ORF">BGAL_0325g00120</name>
</gene>
<dbReference type="PROSITE" id="PS50280">
    <property type="entry name" value="SET"/>
    <property type="match status" value="1"/>
</dbReference>
<feature type="domain" description="SET" evidence="1">
    <location>
        <begin position="5"/>
        <end position="141"/>
    </location>
</feature>
<dbReference type="OrthoDB" id="265717at2759"/>
<name>A0A4S8QQ44_9HELO</name>
<accession>A0A4S8QQ44</accession>
<dbReference type="PANTHER" id="PTHR47332:SF2">
    <property type="entry name" value="SET-6"/>
    <property type="match status" value="1"/>
</dbReference>
<dbReference type="SUPFAM" id="SSF82199">
    <property type="entry name" value="SET domain"/>
    <property type="match status" value="1"/>
</dbReference>
<evidence type="ECO:0000313" key="2">
    <source>
        <dbReference type="EMBL" id="THV47247.1"/>
    </source>
</evidence>
<organism evidence="2 3">
    <name type="scientific">Botrytis galanthina</name>
    <dbReference type="NCBI Taxonomy" id="278940"/>
    <lineage>
        <taxon>Eukaryota</taxon>
        <taxon>Fungi</taxon>
        <taxon>Dikarya</taxon>
        <taxon>Ascomycota</taxon>
        <taxon>Pezizomycotina</taxon>
        <taxon>Leotiomycetes</taxon>
        <taxon>Helotiales</taxon>
        <taxon>Sclerotiniaceae</taxon>
        <taxon>Botrytis</taxon>
    </lineage>
</organism>
<dbReference type="Proteomes" id="UP000308671">
    <property type="component" value="Unassembled WGS sequence"/>
</dbReference>
<dbReference type="AlphaFoldDB" id="A0A4S8QQ44"/>
<reference evidence="2 3" key="1">
    <citation type="submission" date="2017-12" db="EMBL/GenBank/DDBJ databases">
        <title>Comparative genomics of Botrytis spp.</title>
        <authorList>
            <person name="Valero-Jimenez C.A."/>
            <person name="Tapia P."/>
            <person name="Veloso J."/>
            <person name="Silva-Moreno E."/>
            <person name="Staats M."/>
            <person name="Valdes J.H."/>
            <person name="Van Kan J.A.L."/>
        </authorList>
    </citation>
    <scope>NUCLEOTIDE SEQUENCE [LARGE SCALE GENOMIC DNA]</scope>
    <source>
        <strain evidence="2 3">MUCL435</strain>
    </source>
</reference>
<proteinExistence type="predicted"/>
<evidence type="ECO:0000313" key="3">
    <source>
        <dbReference type="Proteomes" id="UP000308671"/>
    </source>
</evidence>
<dbReference type="InterPro" id="IPR046341">
    <property type="entry name" value="SET_dom_sf"/>
</dbReference>